<accession>A0A6M3KP30</accession>
<gene>
    <name evidence="3" type="ORF">MM415A00301_0028</name>
    <name evidence="2" type="ORF">MM415B00258_0028</name>
</gene>
<proteinExistence type="predicted"/>
<evidence type="ECO:0000313" key="2">
    <source>
        <dbReference type="EMBL" id="QJA67279.1"/>
    </source>
</evidence>
<feature type="compositionally biased region" description="Low complexity" evidence="1">
    <location>
        <begin position="7"/>
        <end position="25"/>
    </location>
</feature>
<name>A0A6M3KP30_9ZZZZ</name>
<protein>
    <submittedName>
        <fullName evidence="3">Uncharacterized protein</fullName>
    </submittedName>
</protein>
<dbReference type="EMBL" id="MT142507">
    <property type="protein sequence ID" value="QJA83294.1"/>
    <property type="molecule type" value="Genomic_DNA"/>
</dbReference>
<feature type="compositionally biased region" description="Low complexity" evidence="1">
    <location>
        <begin position="205"/>
        <end position="232"/>
    </location>
</feature>
<evidence type="ECO:0000256" key="1">
    <source>
        <dbReference type="SAM" id="MobiDB-lite"/>
    </source>
</evidence>
<evidence type="ECO:0000313" key="3">
    <source>
        <dbReference type="EMBL" id="QJA83294.1"/>
    </source>
</evidence>
<feature type="region of interest" description="Disordered" evidence="1">
    <location>
        <begin position="204"/>
        <end position="252"/>
    </location>
</feature>
<feature type="region of interest" description="Disordered" evidence="1">
    <location>
        <begin position="1"/>
        <end position="43"/>
    </location>
</feature>
<dbReference type="AlphaFoldDB" id="A0A6M3KP30"/>
<dbReference type="EMBL" id="MT141568">
    <property type="protein sequence ID" value="QJA67279.1"/>
    <property type="molecule type" value="Genomic_DNA"/>
</dbReference>
<reference evidence="3" key="1">
    <citation type="submission" date="2020-03" db="EMBL/GenBank/DDBJ databases">
        <title>The deep terrestrial virosphere.</title>
        <authorList>
            <person name="Holmfeldt K."/>
            <person name="Nilsson E."/>
            <person name="Simone D."/>
            <person name="Lopez-Fernandez M."/>
            <person name="Wu X."/>
            <person name="de Brujin I."/>
            <person name="Lundin D."/>
            <person name="Andersson A."/>
            <person name="Bertilsson S."/>
            <person name="Dopson M."/>
        </authorList>
    </citation>
    <scope>NUCLEOTIDE SEQUENCE</scope>
    <source>
        <strain evidence="3">MM415A00301</strain>
        <strain evidence="2">MM415B00258</strain>
    </source>
</reference>
<organism evidence="3">
    <name type="scientific">viral metagenome</name>
    <dbReference type="NCBI Taxonomy" id="1070528"/>
    <lineage>
        <taxon>unclassified sequences</taxon>
        <taxon>metagenomes</taxon>
        <taxon>organismal metagenomes</taxon>
    </lineage>
</organism>
<sequence>MEDKMVYQQQPQQYGGQPQPQYGQQVATQTPQGGYGAGASAGPAMPAPEVKWSGLSTGGAFKVPVVAFIGRLTDIVEDFGSSFGMRLIERYDQVQILESPAPWPWATIDVSIKYSDREESGWGRHVASAKQLGIATNAPTLAAAKAELIGKIYELRQKSETYGEDSKTGNPMHGDVWRFVRVIQPGQGQAFPQPQYVQPTPVGVAQTTAAPGTPTSPPANVVQPQPAASPITAPAPQPSPAPQATAGFNLVPDPSDTAAIRAKKLLHGRALNEWLGVALIDEKVKADPPFINTVYDQSFIVGLKASGQVQLGADGKFQVIS</sequence>